<evidence type="ECO:0008006" key="10">
    <source>
        <dbReference type="Google" id="ProtNLM"/>
    </source>
</evidence>
<keyword evidence="5" id="KW-0804">Transcription</keyword>
<comment type="similarity">
    <text evidence="2">Belongs to the TBP family.</text>
</comment>
<dbReference type="PRINTS" id="PR00686">
    <property type="entry name" value="TIFACTORIID"/>
</dbReference>
<dbReference type="KEGG" id="ovi:T265_13439"/>
<dbReference type="FunFam" id="3.30.310.10:FF:000005">
    <property type="entry name" value="TATA box-binding protein-like 1"/>
    <property type="match status" value="1"/>
</dbReference>
<keyword evidence="9" id="KW-1185">Reference proteome</keyword>
<proteinExistence type="inferred from homology"/>
<evidence type="ECO:0000256" key="7">
    <source>
        <dbReference type="SAM" id="MobiDB-lite"/>
    </source>
</evidence>
<dbReference type="STRING" id="6198.A0A074ZTQ0"/>
<dbReference type="GO" id="GO:0003677">
    <property type="term" value="F:DNA binding"/>
    <property type="evidence" value="ECO:0007669"/>
    <property type="project" value="UniProtKB-KW"/>
</dbReference>
<evidence type="ECO:0000256" key="5">
    <source>
        <dbReference type="ARBA" id="ARBA00023163"/>
    </source>
</evidence>
<name>A0A074ZTQ0_OPIVI</name>
<dbReference type="CDD" id="cd00652">
    <property type="entry name" value="TBP_TLF"/>
    <property type="match status" value="1"/>
</dbReference>
<evidence type="ECO:0000313" key="8">
    <source>
        <dbReference type="EMBL" id="KER29167.1"/>
    </source>
</evidence>
<dbReference type="AlphaFoldDB" id="A0A074ZTQ0"/>
<organism evidence="8 9">
    <name type="scientific">Opisthorchis viverrini</name>
    <name type="common">Southeast Asian liver fluke</name>
    <dbReference type="NCBI Taxonomy" id="6198"/>
    <lineage>
        <taxon>Eukaryota</taxon>
        <taxon>Metazoa</taxon>
        <taxon>Spiralia</taxon>
        <taxon>Lophotrochozoa</taxon>
        <taxon>Platyhelminthes</taxon>
        <taxon>Trematoda</taxon>
        <taxon>Digenea</taxon>
        <taxon>Opisthorchiida</taxon>
        <taxon>Opisthorchiata</taxon>
        <taxon>Opisthorchiidae</taxon>
        <taxon>Opisthorchis</taxon>
    </lineage>
</organism>
<dbReference type="Proteomes" id="UP000054324">
    <property type="component" value="Unassembled WGS sequence"/>
</dbReference>
<feature type="region of interest" description="Disordered" evidence="7">
    <location>
        <begin position="422"/>
        <end position="444"/>
    </location>
</feature>
<feature type="compositionally biased region" description="Polar residues" evidence="7">
    <location>
        <begin position="494"/>
        <end position="506"/>
    </location>
</feature>
<dbReference type="PANTHER" id="PTHR10126">
    <property type="entry name" value="TATA-BOX BINDING PROTEIN"/>
    <property type="match status" value="1"/>
</dbReference>
<dbReference type="OrthoDB" id="2127950at2759"/>
<feature type="region of interest" description="Disordered" evidence="7">
    <location>
        <begin position="574"/>
        <end position="609"/>
    </location>
</feature>
<dbReference type="Gene3D" id="3.30.310.10">
    <property type="entry name" value="TATA-Binding Protein"/>
    <property type="match status" value="2"/>
</dbReference>
<dbReference type="GO" id="GO:0005634">
    <property type="term" value="C:nucleus"/>
    <property type="evidence" value="ECO:0007669"/>
    <property type="project" value="UniProtKB-SubCell"/>
</dbReference>
<dbReference type="RefSeq" id="XP_009167120.1">
    <property type="nucleotide sequence ID" value="XM_009168856.1"/>
</dbReference>
<dbReference type="InterPro" id="IPR012295">
    <property type="entry name" value="TBP_dom_sf"/>
</dbReference>
<sequence>VRKSRTTRLATENLVGPEVKRNYQNQLLECLRDGIVWGINDHWGEISQALLKAGMSVRGTTQLTSSKHWIPDRTGSLLETRRQIPPGRHHNSTRRIIRRQVKLSIHADREAWWTRQVEEMEDAKNAGNVRRLFHLIHSTVSEIIRDQNGSPIFSKAARLDRWAQYFEQQSSWPHATSNPESWFSVESMSVDNEAKGAEDEAPTGLSDSADFLDFLNSSDTEPDDSKSAQPENFEANSDHESVNGDSPSLTLSITNVVVMASMRCHLRLKEIARSSVDVEYKALQNHVIMRLRSPYTVATIWSSGKIWCTGANSLAKAKTGARRIARRIAKCGFPCRFSKYRVVNIMATCHLPFRVRLEELVKEKPMQMCYEPELAPGLTFKTDLNSSTLLKVFSTGRVVIMGPSLDAISDLVEELVPLAALHQTDEPVSDSDDEESKQHKTARVRAEAAAARRMLFLPGELPMDALGYVDDEDEYDINDEGDGLGGYSTDDSTDSGASVDSEGVSSRTKRHDRSRTLGRPSNPIYDLQCKNPPAPPRPMSLRESMDFAFCKRAAGDVDGARGAIAAAADLRREQESQPQVLSSKPSHAKFAPRPVKALPSSTDPTWSKKTVASGSTKRACVVTYSGTEDSGDTNFDSVTSASIHPPPSTLQQSNPAVRVLPSTSISPTTTVVPAACLPQAIVTGYPPTSAPAQTQYVIVTAAQSLSQSTLVHTSPATQSTAVQVIHHSVPTAQRQVFRLAQPPVLGLSGQNGCTIPSTVYPIRAPPPAAGVQAATVLPTVGAKFVNYGPTPNSGAGPFLSLKCVSSAPTYQLVQPSPINGPVFMGTTFYQQPMQLAGGVPVTGGGMFLNPMSTAVVAMGTPVHPSLVNTPMPQSFLTNQQSHL</sequence>
<dbReference type="SUPFAM" id="SSF55945">
    <property type="entry name" value="TATA-box binding protein-like"/>
    <property type="match status" value="2"/>
</dbReference>
<evidence type="ECO:0000256" key="1">
    <source>
        <dbReference type="ARBA" id="ARBA00004123"/>
    </source>
</evidence>
<feature type="non-terminal residue" evidence="8">
    <location>
        <position position="1"/>
    </location>
</feature>
<feature type="region of interest" description="Disordered" evidence="7">
    <location>
        <begin position="473"/>
        <end position="538"/>
    </location>
</feature>
<dbReference type="GeneID" id="20327606"/>
<feature type="compositionally biased region" description="Acidic residues" evidence="7">
    <location>
        <begin position="473"/>
        <end position="482"/>
    </location>
</feature>
<gene>
    <name evidence="8" type="ORF">T265_13439</name>
</gene>
<evidence type="ECO:0000256" key="4">
    <source>
        <dbReference type="ARBA" id="ARBA00023125"/>
    </source>
</evidence>
<dbReference type="EMBL" id="KL596684">
    <property type="protein sequence ID" value="KER29167.1"/>
    <property type="molecule type" value="Genomic_DNA"/>
</dbReference>
<comment type="subcellular location">
    <subcellularLocation>
        <location evidence="1">Nucleus</location>
    </subcellularLocation>
</comment>
<evidence type="ECO:0000256" key="6">
    <source>
        <dbReference type="ARBA" id="ARBA00023242"/>
    </source>
</evidence>
<evidence type="ECO:0000256" key="2">
    <source>
        <dbReference type="ARBA" id="ARBA00005560"/>
    </source>
</evidence>
<dbReference type="GO" id="GO:0006352">
    <property type="term" value="P:DNA-templated transcription initiation"/>
    <property type="evidence" value="ECO:0007669"/>
    <property type="project" value="InterPro"/>
</dbReference>
<protein>
    <recommendedName>
        <fullName evidence="10">Transcription factor TFIID</fullName>
    </recommendedName>
</protein>
<feature type="region of interest" description="Disordered" evidence="7">
    <location>
        <begin position="216"/>
        <end position="246"/>
    </location>
</feature>
<evidence type="ECO:0000313" key="9">
    <source>
        <dbReference type="Proteomes" id="UP000054324"/>
    </source>
</evidence>
<dbReference type="CTD" id="20327606"/>
<feature type="compositionally biased region" description="Polar residues" evidence="7">
    <location>
        <begin position="576"/>
        <end position="585"/>
    </location>
</feature>
<dbReference type="InterPro" id="IPR000814">
    <property type="entry name" value="TBP"/>
</dbReference>
<evidence type="ECO:0000256" key="3">
    <source>
        <dbReference type="ARBA" id="ARBA00023015"/>
    </source>
</evidence>
<keyword evidence="4" id="KW-0238">DNA-binding</keyword>
<dbReference type="Pfam" id="PF00352">
    <property type="entry name" value="TBP"/>
    <property type="match status" value="2"/>
</dbReference>
<keyword evidence="3" id="KW-0805">Transcription regulation</keyword>
<keyword evidence="6" id="KW-0539">Nucleus</keyword>
<reference evidence="8 9" key="1">
    <citation type="submission" date="2013-11" db="EMBL/GenBank/DDBJ databases">
        <title>Opisthorchis viverrini - life in the bile duct.</title>
        <authorList>
            <person name="Young N.D."/>
            <person name="Nagarajan N."/>
            <person name="Lin S.J."/>
            <person name="Korhonen P.K."/>
            <person name="Jex A.R."/>
            <person name="Hall R.S."/>
            <person name="Safavi-Hemami H."/>
            <person name="Kaewkong W."/>
            <person name="Bertrand D."/>
            <person name="Gao S."/>
            <person name="Seet Q."/>
            <person name="Wongkham S."/>
            <person name="Teh B.T."/>
            <person name="Wongkham C."/>
            <person name="Intapan P.M."/>
            <person name="Maleewong W."/>
            <person name="Yang X."/>
            <person name="Hu M."/>
            <person name="Wang Z."/>
            <person name="Hofmann A."/>
            <person name="Sternberg P.W."/>
            <person name="Tan P."/>
            <person name="Wang J."/>
            <person name="Gasser R.B."/>
        </authorList>
    </citation>
    <scope>NUCLEOTIDE SEQUENCE [LARGE SCALE GENOMIC DNA]</scope>
</reference>
<feature type="compositionally biased region" description="Polar residues" evidence="7">
    <location>
        <begin position="599"/>
        <end position="609"/>
    </location>
</feature>
<accession>A0A074ZTQ0</accession>